<comment type="caution">
    <text evidence="1">The sequence shown here is derived from an EMBL/GenBank/DDBJ whole genome shotgun (WGS) entry which is preliminary data.</text>
</comment>
<proteinExistence type="predicted"/>
<dbReference type="Pfam" id="PF03695">
    <property type="entry name" value="UPF0149"/>
    <property type="match status" value="1"/>
</dbReference>
<dbReference type="Gene3D" id="1.20.120.740">
    <property type="entry name" value="YgfB uncharacterised protein family UPF0149, PF03695"/>
    <property type="match status" value="1"/>
</dbReference>
<dbReference type="InterPro" id="IPR036255">
    <property type="entry name" value="YgfB-like_sf"/>
</dbReference>
<protein>
    <submittedName>
        <fullName evidence="1">YecA family protein</fullName>
    </submittedName>
</protein>
<sequence length="236" mass="26290">MKAPAYLDDAQIERLADLLDQRAVPHKGFNLEALDGFLSALAVAPETVPAEEWQPVVWGGRPPRWSDEAEAQQVDALLQGHWNMASARVRHGDDDLPDHLAPLLWLPEDVEVDQGDDLDVGRDWAFGFFRAVELREAAWDTWLDENEWIDEIFVLFDRLASGEIMGEDPEAPGTPVSYRERLEIVSGLPGMLADLHHHRIDALTPREPRRVAAAPDRNGPCPCGSGKKYKKCCGAA</sequence>
<reference evidence="1 2" key="1">
    <citation type="submission" date="2018-08" db="EMBL/GenBank/DDBJ databases">
        <title>Lysobacter sp. zong2l5, whole genome shotgun sequence.</title>
        <authorList>
            <person name="Zhang X."/>
            <person name="Feng G."/>
            <person name="Zhu H."/>
        </authorList>
    </citation>
    <scope>NUCLEOTIDE SEQUENCE [LARGE SCALE GENOMIC DNA]</scope>
    <source>
        <strain evidence="2">zong2l5</strain>
    </source>
</reference>
<dbReference type="Proteomes" id="UP000264492">
    <property type="component" value="Unassembled WGS sequence"/>
</dbReference>
<dbReference type="AlphaFoldDB" id="A0A371JXZ4"/>
<name>A0A371JXZ4_9GAMM</name>
<dbReference type="Pfam" id="PF02810">
    <property type="entry name" value="SEC-C"/>
    <property type="match status" value="1"/>
</dbReference>
<dbReference type="NCBIfam" id="TIGR02292">
    <property type="entry name" value="ygfB_yecA"/>
    <property type="match status" value="1"/>
</dbReference>
<keyword evidence="2" id="KW-1185">Reference proteome</keyword>
<dbReference type="RefSeq" id="WP_115860610.1">
    <property type="nucleotide sequence ID" value="NZ_QTSU01000003.1"/>
</dbReference>
<dbReference type="InterPro" id="IPR004027">
    <property type="entry name" value="SEC_C_motif"/>
</dbReference>
<dbReference type="OrthoDB" id="570299at2"/>
<accession>A0A371JXZ4</accession>
<dbReference type="EMBL" id="QTSU01000003">
    <property type="protein sequence ID" value="RDZ26510.1"/>
    <property type="molecule type" value="Genomic_DNA"/>
</dbReference>
<gene>
    <name evidence="1" type="ORF">DX914_16095</name>
</gene>
<dbReference type="Gene3D" id="3.10.450.50">
    <property type="match status" value="1"/>
</dbReference>
<evidence type="ECO:0000313" key="1">
    <source>
        <dbReference type="EMBL" id="RDZ26510.1"/>
    </source>
</evidence>
<dbReference type="SUPFAM" id="SSF103642">
    <property type="entry name" value="Sec-C motif"/>
    <property type="match status" value="1"/>
</dbReference>
<dbReference type="InterPro" id="IPR011978">
    <property type="entry name" value="YgfB-like"/>
</dbReference>
<organism evidence="1 2">
    <name type="scientific">Lysobacter silvisoli</name>
    <dbReference type="NCBI Taxonomy" id="2293254"/>
    <lineage>
        <taxon>Bacteria</taxon>
        <taxon>Pseudomonadati</taxon>
        <taxon>Pseudomonadota</taxon>
        <taxon>Gammaproteobacteria</taxon>
        <taxon>Lysobacterales</taxon>
        <taxon>Lysobacteraceae</taxon>
        <taxon>Lysobacter</taxon>
    </lineage>
</organism>
<evidence type="ECO:0000313" key="2">
    <source>
        <dbReference type="Proteomes" id="UP000264492"/>
    </source>
</evidence>
<dbReference type="SUPFAM" id="SSF101327">
    <property type="entry name" value="YgfB-like"/>
    <property type="match status" value="1"/>
</dbReference>